<dbReference type="InterPro" id="IPR005467">
    <property type="entry name" value="His_kinase_dom"/>
</dbReference>
<dbReference type="SMART" id="SM00086">
    <property type="entry name" value="PAC"/>
    <property type="match status" value="2"/>
</dbReference>
<dbReference type="CDD" id="cd00082">
    <property type="entry name" value="HisKA"/>
    <property type="match status" value="1"/>
</dbReference>
<evidence type="ECO:0000259" key="4">
    <source>
        <dbReference type="PROSITE" id="PS50109"/>
    </source>
</evidence>
<accession>A0A1H2ZT57</accession>
<dbReference type="InterPro" id="IPR036097">
    <property type="entry name" value="HisK_dim/P_sf"/>
</dbReference>
<feature type="domain" description="PAS" evidence="5">
    <location>
        <begin position="238"/>
        <end position="275"/>
    </location>
</feature>
<dbReference type="CDD" id="cd00130">
    <property type="entry name" value="PAS"/>
    <property type="match status" value="1"/>
</dbReference>
<dbReference type="SUPFAM" id="SSF55874">
    <property type="entry name" value="ATPase domain of HSP90 chaperone/DNA topoisomerase II/histidine kinase"/>
    <property type="match status" value="1"/>
</dbReference>
<dbReference type="PROSITE" id="PS50112">
    <property type="entry name" value="PAS"/>
    <property type="match status" value="2"/>
</dbReference>
<dbReference type="EC" id="2.7.13.3" evidence="2"/>
<feature type="domain" description="Histidine kinase" evidence="4">
    <location>
        <begin position="382"/>
        <end position="602"/>
    </location>
</feature>
<protein>
    <recommendedName>
        <fullName evidence="2">histidine kinase</fullName>
        <ecNumber evidence="2">2.7.13.3</ecNumber>
    </recommendedName>
</protein>
<dbReference type="InterPro" id="IPR004358">
    <property type="entry name" value="Sig_transdc_His_kin-like_C"/>
</dbReference>
<evidence type="ECO:0000256" key="2">
    <source>
        <dbReference type="ARBA" id="ARBA00012438"/>
    </source>
</evidence>
<dbReference type="InterPro" id="IPR036890">
    <property type="entry name" value="HATPase_C_sf"/>
</dbReference>
<sequence length="613" mass="67656">MPLVPETTDPLLLPNDPEACLLADANGAILACNQTAQRWLEDAGLSSPEALLPANQRALVQACQSQDRTISGVESRVGERAISWTLIPRTQPQGVVIRGRDASSTLSELAEATRSNRLYRLIIENTTDLISRHAPDGHFVDASPASWRLLGYWPEELRGKGLDEVLVPETMEKQLEQARTSLRDSGYATLTLQLRHRDGRLRWFEIASRAIRETYTGAVIEVISVSRDITARVDSEENNRRLAQVVEANTDLVLFASRHGEISYMNPAARRALGIGNASPLPPVSAIFEGDEFARLLSIGLPQADQQGVWETETRLRALSQDNTLPVSLVLLSHQAAQGTTYYSLVARDMTERELRESEQRRHQEELAHTARLATLGELASGIAHEMNQPLATIVNYANASKRYLGQLDENPDAITRVQDGLQRITQHADHAAEVIKRLRAFLRKGKKRSACVALNDTIDSAVRLCQWEAAKHHINIELTLADSNPTLTADPVLLQQVLINLIRNAIDANRERHQDAPSRITLTTRCSGCNEVRIEVEDQGPGLDDEGLRQMFTPFFTRKSEGLGLGLSMSRSIVESFGGYLDAERSPAGGLRLICRFPSKGALGAANATHNL</sequence>
<evidence type="ECO:0000313" key="8">
    <source>
        <dbReference type="Proteomes" id="UP000199675"/>
    </source>
</evidence>
<dbReference type="PROSITE" id="PS50113">
    <property type="entry name" value="PAC"/>
    <property type="match status" value="1"/>
</dbReference>
<evidence type="ECO:0000256" key="3">
    <source>
        <dbReference type="ARBA" id="ARBA00022553"/>
    </source>
</evidence>
<dbReference type="SMART" id="SM00091">
    <property type="entry name" value="PAS"/>
    <property type="match status" value="3"/>
</dbReference>
<dbReference type="PRINTS" id="PR00344">
    <property type="entry name" value="BCTRLSENSOR"/>
</dbReference>
<dbReference type="Pfam" id="PF00512">
    <property type="entry name" value="HisKA"/>
    <property type="match status" value="1"/>
</dbReference>
<evidence type="ECO:0000313" key="7">
    <source>
        <dbReference type="EMBL" id="SDX20525.1"/>
    </source>
</evidence>
<dbReference type="RefSeq" id="WP_091814299.1">
    <property type="nucleotide sequence ID" value="NZ_FNNE01000007.1"/>
</dbReference>
<gene>
    <name evidence="7" type="ORF">SAMN04487960_10756</name>
</gene>
<dbReference type="PANTHER" id="PTHR43065:SF42">
    <property type="entry name" value="TWO-COMPONENT SENSOR PPRA"/>
    <property type="match status" value="1"/>
</dbReference>
<organism evidence="7 8">
    <name type="scientific">Marinobacter mobilis</name>
    <dbReference type="NCBI Taxonomy" id="488533"/>
    <lineage>
        <taxon>Bacteria</taxon>
        <taxon>Pseudomonadati</taxon>
        <taxon>Pseudomonadota</taxon>
        <taxon>Gammaproteobacteria</taxon>
        <taxon>Pseudomonadales</taxon>
        <taxon>Marinobacteraceae</taxon>
        <taxon>Marinobacter</taxon>
    </lineage>
</organism>
<dbReference type="OrthoDB" id="7052769at2"/>
<keyword evidence="3" id="KW-0597">Phosphoprotein</keyword>
<dbReference type="PANTHER" id="PTHR43065">
    <property type="entry name" value="SENSOR HISTIDINE KINASE"/>
    <property type="match status" value="1"/>
</dbReference>
<dbReference type="Pfam" id="PF02518">
    <property type="entry name" value="HATPase_c"/>
    <property type="match status" value="1"/>
</dbReference>
<dbReference type="STRING" id="488533.SAMN04487960_10756"/>
<proteinExistence type="predicted"/>
<dbReference type="SUPFAM" id="SSF47384">
    <property type="entry name" value="Homodimeric domain of signal transducing histidine kinase"/>
    <property type="match status" value="1"/>
</dbReference>
<dbReference type="InterPro" id="IPR001610">
    <property type="entry name" value="PAC"/>
</dbReference>
<dbReference type="GO" id="GO:0000155">
    <property type="term" value="F:phosphorelay sensor kinase activity"/>
    <property type="evidence" value="ECO:0007669"/>
    <property type="project" value="InterPro"/>
</dbReference>
<dbReference type="Proteomes" id="UP000199675">
    <property type="component" value="Unassembled WGS sequence"/>
</dbReference>
<dbReference type="NCBIfam" id="TIGR00229">
    <property type="entry name" value="sensory_box"/>
    <property type="match status" value="1"/>
</dbReference>
<dbReference type="SUPFAM" id="SSF55785">
    <property type="entry name" value="PYP-like sensor domain (PAS domain)"/>
    <property type="match status" value="2"/>
</dbReference>
<keyword evidence="8" id="KW-1185">Reference proteome</keyword>
<dbReference type="PROSITE" id="PS50109">
    <property type="entry name" value="HIS_KIN"/>
    <property type="match status" value="1"/>
</dbReference>
<dbReference type="Gene3D" id="3.30.565.10">
    <property type="entry name" value="Histidine kinase-like ATPase, C-terminal domain"/>
    <property type="match status" value="1"/>
</dbReference>
<feature type="domain" description="PAC" evidence="6">
    <location>
        <begin position="188"/>
        <end position="241"/>
    </location>
</feature>
<reference evidence="7 8" key="1">
    <citation type="submission" date="2016-10" db="EMBL/GenBank/DDBJ databases">
        <authorList>
            <person name="de Groot N.N."/>
        </authorList>
    </citation>
    <scope>NUCLEOTIDE SEQUENCE [LARGE SCALE GENOMIC DNA]</scope>
    <source>
        <strain evidence="7 8">CGMCC 1.7059</strain>
    </source>
</reference>
<dbReference type="InterPro" id="IPR003661">
    <property type="entry name" value="HisK_dim/P_dom"/>
</dbReference>
<dbReference type="EMBL" id="FNNE01000007">
    <property type="protein sequence ID" value="SDX20525.1"/>
    <property type="molecule type" value="Genomic_DNA"/>
</dbReference>
<dbReference type="InterPro" id="IPR000014">
    <property type="entry name" value="PAS"/>
</dbReference>
<dbReference type="SMART" id="SM00388">
    <property type="entry name" value="HisKA"/>
    <property type="match status" value="1"/>
</dbReference>
<feature type="domain" description="PAS" evidence="5">
    <location>
        <begin position="115"/>
        <end position="185"/>
    </location>
</feature>
<dbReference type="InterPro" id="IPR035965">
    <property type="entry name" value="PAS-like_dom_sf"/>
</dbReference>
<dbReference type="InterPro" id="IPR000700">
    <property type="entry name" value="PAS-assoc_C"/>
</dbReference>
<name>A0A1H2ZT57_9GAMM</name>
<dbReference type="AlphaFoldDB" id="A0A1H2ZT57"/>
<dbReference type="SMART" id="SM00387">
    <property type="entry name" value="HATPase_c"/>
    <property type="match status" value="1"/>
</dbReference>
<evidence type="ECO:0000259" key="5">
    <source>
        <dbReference type="PROSITE" id="PS50112"/>
    </source>
</evidence>
<evidence type="ECO:0000259" key="6">
    <source>
        <dbReference type="PROSITE" id="PS50113"/>
    </source>
</evidence>
<dbReference type="Gene3D" id="3.30.450.20">
    <property type="entry name" value="PAS domain"/>
    <property type="match status" value="2"/>
</dbReference>
<evidence type="ECO:0000256" key="1">
    <source>
        <dbReference type="ARBA" id="ARBA00000085"/>
    </source>
</evidence>
<dbReference type="Pfam" id="PF13426">
    <property type="entry name" value="PAS_9"/>
    <property type="match status" value="1"/>
</dbReference>
<dbReference type="InterPro" id="IPR003594">
    <property type="entry name" value="HATPase_dom"/>
</dbReference>
<dbReference type="Gene3D" id="1.10.287.130">
    <property type="match status" value="1"/>
</dbReference>
<comment type="catalytic activity">
    <reaction evidence="1">
        <text>ATP + protein L-histidine = ADP + protein N-phospho-L-histidine.</text>
        <dbReference type="EC" id="2.7.13.3"/>
    </reaction>
</comment>